<dbReference type="EMBL" id="LR797251">
    <property type="protein sequence ID" value="CAB4196407.1"/>
    <property type="molecule type" value="Genomic_DNA"/>
</dbReference>
<evidence type="ECO:0000313" key="2">
    <source>
        <dbReference type="EMBL" id="CAB4168557.1"/>
    </source>
</evidence>
<dbReference type="EMBL" id="LR797357">
    <property type="protein sequence ID" value="CAB4204961.1"/>
    <property type="molecule type" value="Genomic_DNA"/>
</dbReference>
<gene>
    <name evidence="3" type="ORF">UFOVP1292_11</name>
    <name evidence="4" type="ORF">UFOVP1411_2</name>
    <name evidence="1" type="ORF">UFOVP859_1</name>
    <name evidence="2" type="ORF">UFOVP882_83</name>
</gene>
<dbReference type="EMBL" id="LR796826">
    <property type="protein sequence ID" value="CAB4168557.1"/>
    <property type="molecule type" value="Genomic_DNA"/>
</dbReference>
<sequence length="55" mass="6168">MSVEWMLIETVPEGSRTLLYGPHTGITTGYSERDGEEYIASFSDETGEQYLGVTY</sequence>
<dbReference type="EMBL" id="LR796816">
    <property type="protein sequence ID" value="CAB4167125.1"/>
    <property type="molecule type" value="Genomic_DNA"/>
</dbReference>
<proteinExistence type="predicted"/>
<organism evidence="4">
    <name type="scientific">uncultured Caudovirales phage</name>
    <dbReference type="NCBI Taxonomy" id="2100421"/>
    <lineage>
        <taxon>Viruses</taxon>
        <taxon>Duplodnaviria</taxon>
        <taxon>Heunggongvirae</taxon>
        <taxon>Uroviricota</taxon>
        <taxon>Caudoviricetes</taxon>
        <taxon>Peduoviridae</taxon>
        <taxon>Maltschvirus</taxon>
        <taxon>Maltschvirus maltsch</taxon>
    </lineage>
</organism>
<protein>
    <submittedName>
        <fullName evidence="4">Uncharacterized protein</fullName>
    </submittedName>
</protein>
<name>A0A6J5S7W8_9CAUD</name>
<reference evidence="4" key="1">
    <citation type="submission" date="2020-05" db="EMBL/GenBank/DDBJ databases">
        <authorList>
            <person name="Chiriac C."/>
            <person name="Salcher M."/>
            <person name="Ghai R."/>
            <person name="Kavagutti S V."/>
        </authorList>
    </citation>
    <scope>NUCLEOTIDE SEQUENCE</scope>
</reference>
<evidence type="ECO:0000313" key="1">
    <source>
        <dbReference type="EMBL" id="CAB4167125.1"/>
    </source>
</evidence>
<evidence type="ECO:0000313" key="4">
    <source>
        <dbReference type="EMBL" id="CAB4204961.1"/>
    </source>
</evidence>
<evidence type="ECO:0000313" key="3">
    <source>
        <dbReference type="EMBL" id="CAB4196407.1"/>
    </source>
</evidence>
<accession>A0A6J5S7W8</accession>